<organism evidence="1 2">
    <name type="scientific">Cajanus cajan</name>
    <name type="common">Pigeon pea</name>
    <name type="synonym">Cajanus indicus</name>
    <dbReference type="NCBI Taxonomy" id="3821"/>
    <lineage>
        <taxon>Eukaryota</taxon>
        <taxon>Viridiplantae</taxon>
        <taxon>Streptophyta</taxon>
        <taxon>Embryophyta</taxon>
        <taxon>Tracheophyta</taxon>
        <taxon>Spermatophyta</taxon>
        <taxon>Magnoliopsida</taxon>
        <taxon>eudicotyledons</taxon>
        <taxon>Gunneridae</taxon>
        <taxon>Pentapetalae</taxon>
        <taxon>rosids</taxon>
        <taxon>fabids</taxon>
        <taxon>Fabales</taxon>
        <taxon>Fabaceae</taxon>
        <taxon>Papilionoideae</taxon>
        <taxon>50 kb inversion clade</taxon>
        <taxon>NPAAA clade</taxon>
        <taxon>indigoferoid/millettioid clade</taxon>
        <taxon>Phaseoleae</taxon>
        <taxon>Cajanus</taxon>
    </lineage>
</organism>
<gene>
    <name evidence="1" type="ORF">KK1_038550</name>
</gene>
<dbReference type="Gramene" id="C.cajan_39254.t">
    <property type="protein sequence ID" value="C.cajan_39254.t.cds1"/>
    <property type="gene ID" value="C.cajan_39254"/>
</dbReference>
<protein>
    <recommendedName>
        <fullName evidence="3">Retrovirus-related Pol polyprotein from transposon TNT 1-94</fullName>
    </recommendedName>
</protein>
<dbReference type="PANTHER" id="PTHR34222:SF99">
    <property type="entry name" value="PROTEIN, PUTATIVE-RELATED"/>
    <property type="match status" value="1"/>
</dbReference>
<reference evidence="1" key="1">
    <citation type="journal article" date="2012" name="Nat. Biotechnol.">
        <title>Draft genome sequence of pigeonpea (Cajanus cajan), an orphan legume crop of resource-poor farmers.</title>
        <authorList>
            <person name="Varshney R.K."/>
            <person name="Chen W."/>
            <person name="Li Y."/>
            <person name="Bharti A.K."/>
            <person name="Saxena R.K."/>
            <person name="Schlueter J.A."/>
            <person name="Donoghue M.T."/>
            <person name="Azam S."/>
            <person name="Fan G."/>
            <person name="Whaley A.M."/>
            <person name="Farmer A.D."/>
            <person name="Sheridan J."/>
            <person name="Iwata A."/>
            <person name="Tuteja R."/>
            <person name="Penmetsa R.V."/>
            <person name="Wu W."/>
            <person name="Upadhyaya H.D."/>
            <person name="Yang S.P."/>
            <person name="Shah T."/>
            <person name="Saxena K.B."/>
            <person name="Michael T."/>
            <person name="McCombie W.R."/>
            <person name="Yang B."/>
            <person name="Zhang G."/>
            <person name="Yang H."/>
            <person name="Wang J."/>
            <person name="Spillane C."/>
            <person name="Cook D.R."/>
            <person name="May G.D."/>
            <person name="Xu X."/>
            <person name="Jackson S.A."/>
        </authorList>
    </citation>
    <scope>NUCLEOTIDE SEQUENCE [LARGE SCALE GENOMIC DNA]</scope>
</reference>
<evidence type="ECO:0000313" key="2">
    <source>
        <dbReference type="Proteomes" id="UP000075243"/>
    </source>
</evidence>
<dbReference type="Proteomes" id="UP000075243">
    <property type="component" value="Unassembled WGS sequence"/>
</dbReference>
<dbReference type="PANTHER" id="PTHR34222">
    <property type="entry name" value="GAG_PRE-INTEGRS DOMAIN-CONTAINING PROTEIN"/>
    <property type="match status" value="1"/>
</dbReference>
<evidence type="ECO:0008006" key="3">
    <source>
        <dbReference type="Google" id="ProtNLM"/>
    </source>
</evidence>
<dbReference type="AlphaFoldDB" id="A0A151RC07"/>
<sequence>MPTPVCGCPVRCTCTSGIRIARYYHDLNCTIRFLTSLNDNFFVVKSQIMLMDPLPKLNPIFSMVLQHERQIGFISNDESNILINFFDYKNS</sequence>
<name>A0A151RC07_CAJCA</name>
<proteinExistence type="predicted"/>
<keyword evidence="2" id="KW-1185">Reference proteome</keyword>
<accession>A0A151RC07</accession>
<evidence type="ECO:0000313" key="1">
    <source>
        <dbReference type="EMBL" id="KYP40122.1"/>
    </source>
</evidence>
<dbReference type="EMBL" id="KQ483856">
    <property type="protein sequence ID" value="KYP40122.1"/>
    <property type="molecule type" value="Genomic_DNA"/>
</dbReference>